<feature type="compositionally biased region" description="Basic and acidic residues" evidence="8">
    <location>
        <begin position="258"/>
        <end position="277"/>
    </location>
</feature>
<evidence type="ECO:0000256" key="5">
    <source>
        <dbReference type="ARBA" id="ARBA00023136"/>
    </source>
</evidence>
<feature type="region of interest" description="Disordered" evidence="8">
    <location>
        <begin position="1"/>
        <end position="54"/>
    </location>
</feature>
<evidence type="ECO:0000256" key="7">
    <source>
        <dbReference type="RuleBase" id="RU079119"/>
    </source>
</evidence>
<sequence length="705" mass="75797">MSPPSDDGRLRQRGPQEMESVAGDNARGQPADDECSKGHCEPGTSAADSPGRPARQQNEYCRKFLGSGYWKCITLVVVGFTPVFGVWCALPHLLLAVGVESLKSTIVHYLFAGWISMMFLFNFIMTQWTDSGSSRTVKPSHEVTGQFELDISADAGAAQTPLLLYAPNWCELCQHWKPPRAHHCRICGRCSLRMDHHCPFTGNCIGLKNHGHFVLFFVFAQIPTGCEALDEAQLAAEEPVSRFGTSSGASRLPASRCAEGRPMRPEDLRSASDHEGRFVQSSAECGDDEELSDRPVSFRPGTFANLQGDTTTGSEQATSGSDIAGERPGAVPWRAFWWTTVLVAAMWWSSSAVCLYDAITGQESLKRAHYGLKPGQVAPLPVLIGSRVKTGWDASAISEPHGFTCDMNGVIFATAGRDTGGRKTVLQGRLVDPDSQMGDFGIRFTPAPPCDGLDAESMIQDLALHNCEGDGDGCNAIVLPLRGKQLLSCPLSSRSLLSSLSLRKEDKLNRNASVLAGHPIGRSWLEDRGGSPLDDTPGMGHLLHPEELTSLSAAPCPMSADGIREVKHNCLVVGTSARRIVHLGGASSARAKDGFGSDVPWLPRGLLQKEGLEVPGPGSFALLDGGHFLGVLHRDASTVHLLDLHSGGRPAGTWRLPSPMKTDKRESEGEHWAGICAGGGALYALQAGSSPSIWRFPHPTLPVDF</sequence>
<keyword evidence="5 7" id="KW-0472">Membrane</keyword>
<comment type="caution">
    <text evidence="10">The sequence shown here is derived from an EMBL/GenBank/DDBJ whole genome shotgun (WGS) entry which is preliminary data.</text>
</comment>
<evidence type="ECO:0000256" key="3">
    <source>
        <dbReference type="ARBA" id="ARBA00022692"/>
    </source>
</evidence>
<dbReference type="InterPro" id="IPR039859">
    <property type="entry name" value="PFA4/ZDH16/20/ERF2-like"/>
</dbReference>
<evidence type="ECO:0000259" key="9">
    <source>
        <dbReference type="Pfam" id="PF01529"/>
    </source>
</evidence>
<feature type="region of interest" description="Disordered" evidence="8">
    <location>
        <begin position="243"/>
        <end position="326"/>
    </location>
</feature>
<keyword evidence="2 7" id="KW-0808">Transferase</keyword>
<dbReference type="AlphaFoldDB" id="A0A813H470"/>
<feature type="compositionally biased region" description="Basic and acidic residues" evidence="8">
    <location>
        <begin position="1"/>
        <end position="16"/>
    </location>
</feature>
<feature type="transmembrane region" description="Helical" evidence="7">
    <location>
        <begin position="106"/>
        <end position="125"/>
    </location>
</feature>
<evidence type="ECO:0000313" key="10">
    <source>
        <dbReference type="EMBL" id="CAE8632663.1"/>
    </source>
</evidence>
<dbReference type="InterPro" id="IPR001594">
    <property type="entry name" value="Palmitoyltrfase_DHHC"/>
</dbReference>
<evidence type="ECO:0000313" key="11">
    <source>
        <dbReference type="Proteomes" id="UP000654075"/>
    </source>
</evidence>
<accession>A0A813H470</accession>
<proteinExistence type="inferred from homology"/>
<dbReference type="Proteomes" id="UP000654075">
    <property type="component" value="Unassembled WGS sequence"/>
</dbReference>
<keyword evidence="3 7" id="KW-0812">Transmembrane</keyword>
<dbReference type="EC" id="2.3.1.225" evidence="7"/>
<feature type="transmembrane region" description="Helical" evidence="7">
    <location>
        <begin position="72"/>
        <end position="94"/>
    </location>
</feature>
<comment type="similarity">
    <text evidence="7">Belongs to the DHHC palmitoyltransferase family.</text>
</comment>
<evidence type="ECO:0000256" key="4">
    <source>
        <dbReference type="ARBA" id="ARBA00022989"/>
    </source>
</evidence>
<evidence type="ECO:0000256" key="1">
    <source>
        <dbReference type="ARBA" id="ARBA00004141"/>
    </source>
</evidence>
<comment type="domain">
    <text evidence="7">The DHHC domain is required for palmitoyltransferase activity.</text>
</comment>
<dbReference type="PANTHER" id="PTHR12246">
    <property type="entry name" value="PALMITOYLTRANSFERASE ZDHHC16"/>
    <property type="match status" value="1"/>
</dbReference>
<dbReference type="Pfam" id="PF01529">
    <property type="entry name" value="DHHC"/>
    <property type="match status" value="1"/>
</dbReference>
<dbReference type="GO" id="GO:0016020">
    <property type="term" value="C:membrane"/>
    <property type="evidence" value="ECO:0007669"/>
    <property type="project" value="UniProtKB-SubCell"/>
</dbReference>
<evidence type="ECO:0000256" key="6">
    <source>
        <dbReference type="ARBA" id="ARBA00023315"/>
    </source>
</evidence>
<dbReference type="OrthoDB" id="331948at2759"/>
<feature type="domain" description="Palmitoyltransferase DHHC" evidence="9">
    <location>
        <begin position="167"/>
        <end position="220"/>
    </location>
</feature>
<evidence type="ECO:0000256" key="8">
    <source>
        <dbReference type="SAM" id="MobiDB-lite"/>
    </source>
</evidence>
<dbReference type="GO" id="GO:0019706">
    <property type="term" value="F:protein-cysteine S-palmitoyltransferase activity"/>
    <property type="evidence" value="ECO:0007669"/>
    <property type="project" value="UniProtKB-EC"/>
</dbReference>
<comment type="catalytic activity">
    <reaction evidence="7">
        <text>L-cysteinyl-[protein] + hexadecanoyl-CoA = S-hexadecanoyl-L-cysteinyl-[protein] + CoA</text>
        <dbReference type="Rhea" id="RHEA:36683"/>
        <dbReference type="Rhea" id="RHEA-COMP:10131"/>
        <dbReference type="Rhea" id="RHEA-COMP:11032"/>
        <dbReference type="ChEBI" id="CHEBI:29950"/>
        <dbReference type="ChEBI" id="CHEBI:57287"/>
        <dbReference type="ChEBI" id="CHEBI:57379"/>
        <dbReference type="ChEBI" id="CHEBI:74151"/>
        <dbReference type="EC" id="2.3.1.225"/>
    </reaction>
</comment>
<gene>
    <name evidence="10" type="ORF">PGLA1383_LOCUS48594</name>
</gene>
<feature type="compositionally biased region" description="Polar residues" evidence="8">
    <location>
        <begin position="304"/>
        <end position="321"/>
    </location>
</feature>
<protein>
    <recommendedName>
        <fullName evidence="7">Palmitoyltransferase</fullName>
        <ecNumber evidence="7">2.3.1.225</ecNumber>
    </recommendedName>
</protein>
<comment type="subcellular location">
    <subcellularLocation>
        <location evidence="1">Membrane</location>
        <topology evidence="1">Multi-pass membrane protein</topology>
    </subcellularLocation>
</comment>
<keyword evidence="6 7" id="KW-0012">Acyltransferase</keyword>
<name>A0A813H470_POLGL</name>
<keyword evidence="11" id="KW-1185">Reference proteome</keyword>
<dbReference type="PROSITE" id="PS50216">
    <property type="entry name" value="DHHC"/>
    <property type="match status" value="1"/>
</dbReference>
<evidence type="ECO:0000256" key="2">
    <source>
        <dbReference type="ARBA" id="ARBA00022679"/>
    </source>
</evidence>
<organism evidence="10 11">
    <name type="scientific">Polarella glacialis</name>
    <name type="common">Dinoflagellate</name>
    <dbReference type="NCBI Taxonomy" id="89957"/>
    <lineage>
        <taxon>Eukaryota</taxon>
        <taxon>Sar</taxon>
        <taxon>Alveolata</taxon>
        <taxon>Dinophyceae</taxon>
        <taxon>Suessiales</taxon>
        <taxon>Suessiaceae</taxon>
        <taxon>Polarella</taxon>
    </lineage>
</organism>
<reference evidence="10" key="1">
    <citation type="submission" date="2021-02" db="EMBL/GenBank/DDBJ databases">
        <authorList>
            <person name="Dougan E. K."/>
            <person name="Rhodes N."/>
            <person name="Thang M."/>
            <person name="Chan C."/>
        </authorList>
    </citation>
    <scope>NUCLEOTIDE SEQUENCE</scope>
</reference>
<keyword evidence="4 7" id="KW-1133">Transmembrane helix</keyword>
<dbReference type="EMBL" id="CAJNNV010030489">
    <property type="protein sequence ID" value="CAE8632663.1"/>
    <property type="molecule type" value="Genomic_DNA"/>
</dbReference>